<evidence type="ECO:0000256" key="2">
    <source>
        <dbReference type="RuleBase" id="RU003679"/>
    </source>
</evidence>
<keyword evidence="5" id="KW-1185">Reference proteome</keyword>
<dbReference type="AlphaFoldDB" id="A0A852YR93"/>
<dbReference type="Gene3D" id="3.20.20.80">
    <property type="entry name" value="Glycosidases"/>
    <property type="match status" value="1"/>
</dbReference>
<comment type="caution">
    <text evidence="4">The sequence shown here is derived from an EMBL/GenBank/DDBJ whole genome shotgun (WGS) entry which is preliminary data.</text>
</comment>
<dbReference type="PANTHER" id="PTHR23421">
    <property type="entry name" value="BETA-GALACTOSIDASE RELATED"/>
    <property type="match status" value="1"/>
</dbReference>
<dbReference type="GO" id="GO:0004553">
    <property type="term" value="F:hydrolase activity, hydrolyzing O-glycosyl compounds"/>
    <property type="evidence" value="ECO:0007669"/>
    <property type="project" value="InterPro"/>
</dbReference>
<dbReference type="InterPro" id="IPR017853">
    <property type="entry name" value="GH"/>
</dbReference>
<reference evidence="4 5" key="1">
    <citation type="submission" date="2020-07" db="EMBL/GenBank/DDBJ databases">
        <title>Genomic Encyclopedia of Type Strains, Phase III (KMG-III): the genomes of soil and plant-associated and newly described type strains.</title>
        <authorList>
            <person name="Whitman W."/>
        </authorList>
    </citation>
    <scope>NUCLEOTIDE SEQUENCE [LARGE SCALE GENOMIC DNA]</scope>
    <source>
        <strain evidence="4 5">CECT 8576</strain>
    </source>
</reference>
<evidence type="ECO:0000256" key="1">
    <source>
        <dbReference type="ARBA" id="ARBA00009809"/>
    </source>
</evidence>
<evidence type="ECO:0000313" key="5">
    <source>
        <dbReference type="Proteomes" id="UP000548304"/>
    </source>
</evidence>
<protein>
    <recommendedName>
        <fullName evidence="3">Glycoside hydrolase 35 catalytic domain-containing protein</fullName>
    </recommendedName>
</protein>
<dbReference type="InterPro" id="IPR031330">
    <property type="entry name" value="Gly_Hdrlase_35_cat"/>
</dbReference>
<proteinExistence type="inferred from homology"/>
<dbReference type="EMBL" id="JACBYW010000001">
    <property type="protein sequence ID" value="NYH77261.1"/>
    <property type="molecule type" value="Genomic_DNA"/>
</dbReference>
<comment type="similarity">
    <text evidence="1 2">Belongs to the glycosyl hydrolase 35 family.</text>
</comment>
<dbReference type="RefSeq" id="WP_179533829.1">
    <property type="nucleotide sequence ID" value="NZ_JACBYW010000001.1"/>
</dbReference>
<sequence>MSARIHSALVPGAARPIVIGDYPYYRAARDNWSANLTQLRDLGVDVISFYLPWRFHEVGEGTERTFDFHGTTARQRDVAGLVRIAAELDLGILLKPGPFIHAEVQLGGLPDRLCGPDHTAYRGLNGALLTSQARPLPSLVDPAVWAEVETWLRAVADQVVASAARPHGPIVALQLGNEGTCGDVHIPIDAQDASPAARETFGQWLTSHGLAEAAHQSTGDFIDWTGELRRLWSQWSGHAIVGLWDKISSLFPEGPARLANAPLAPACGPNATLDAWAARQRAIKGSPHLVGHTEWVGNPAGELSAFGVHLTEILLGDTDVLESNWGFTWTDESFAEARTPLFNALLALMLGSTTVSVYTACATASWGDLIAMDPDGLTAEGVDPQLHTPPYCPGAPLNESGEQNPTSEGLWLLSRFLDQFGTELLSSQLDKDAVVLMDRTLPEQGAWQRSGQTALQEAAAAVHDQLARTSRLISMTWLDEYEDGMAEAATVSDTLPVGVVHARAASPRIDTETVELVLDPDQPANGAVTDFFAALPGPTKSRWSSAHGRAVALTRTTPSCGAQFLGAFNPTDESDRITGTDGVDWEFELPAGSAAVAVTRGGELLGWVTTPPSSGITSPTITWGSEKVDTTSSAVL</sequence>
<evidence type="ECO:0000313" key="4">
    <source>
        <dbReference type="EMBL" id="NYH77261.1"/>
    </source>
</evidence>
<feature type="domain" description="Glycoside hydrolase 35 catalytic" evidence="3">
    <location>
        <begin position="12"/>
        <end position="180"/>
    </location>
</feature>
<gene>
    <name evidence="4" type="ORF">FHR84_000575</name>
</gene>
<name>A0A852YR93_9ACTN</name>
<accession>A0A852YR93</accession>
<dbReference type="Pfam" id="PF01301">
    <property type="entry name" value="Glyco_hydro_35"/>
    <property type="match status" value="1"/>
</dbReference>
<dbReference type="InterPro" id="IPR001944">
    <property type="entry name" value="Glycoside_Hdrlase_35"/>
</dbReference>
<evidence type="ECO:0000259" key="3">
    <source>
        <dbReference type="Pfam" id="PF01301"/>
    </source>
</evidence>
<dbReference type="GO" id="GO:0005975">
    <property type="term" value="P:carbohydrate metabolic process"/>
    <property type="evidence" value="ECO:0007669"/>
    <property type="project" value="InterPro"/>
</dbReference>
<dbReference type="Proteomes" id="UP000548304">
    <property type="component" value="Unassembled WGS sequence"/>
</dbReference>
<organism evidence="4 5">
    <name type="scientific">Actinopolyspora biskrensis</name>
    <dbReference type="NCBI Taxonomy" id="1470178"/>
    <lineage>
        <taxon>Bacteria</taxon>
        <taxon>Bacillati</taxon>
        <taxon>Actinomycetota</taxon>
        <taxon>Actinomycetes</taxon>
        <taxon>Actinopolysporales</taxon>
        <taxon>Actinopolysporaceae</taxon>
        <taxon>Actinopolyspora</taxon>
    </lineage>
</organism>
<dbReference type="SUPFAM" id="SSF51445">
    <property type="entry name" value="(Trans)glycosidases"/>
    <property type="match status" value="1"/>
</dbReference>